<organism evidence="10 11">
    <name type="scientific">Terrisporobacter mayombei</name>
    <dbReference type="NCBI Taxonomy" id="1541"/>
    <lineage>
        <taxon>Bacteria</taxon>
        <taxon>Bacillati</taxon>
        <taxon>Bacillota</taxon>
        <taxon>Clostridia</taxon>
        <taxon>Peptostreptococcales</taxon>
        <taxon>Peptostreptococcaceae</taxon>
        <taxon>Terrisporobacter</taxon>
    </lineage>
</organism>
<proteinExistence type="inferred from homology"/>
<dbReference type="PIRSF" id="PIRSF001589">
    <property type="entry name" value="Asn_synthetase_glu-h"/>
    <property type="match status" value="1"/>
</dbReference>
<dbReference type="InterPro" id="IPR006426">
    <property type="entry name" value="Asn_synth_AEB"/>
</dbReference>
<sequence length="612" mass="70488">MCGHVSIYYKKTNIDKKIDIEKIVDLIDHRGPDHTGFYKHEKIEFGFKRLSIIDLGNGSQPMEKDNKVIVFNGEIYNHKELKNKLQEKGYKFNTNCDTEVLLSLYSDKGKECLKDLTGMFSFIVFDKDNESVFGARDHFGIKPLYYIEEDDFIAFSSEYKALLSLIEEIKIKYKSLQSYMSFQYVLPNDTMIDKIKVVPAGSFFTIKDNKLAFQKYHYFDLSVSKSVTNEDVKNVVIDSIKKHMIANVEVGTFLSGGIDSTIVAAIAGKLNPQIKTFSVGFGVDGYNELDVAKETASKLNLENIQITVNQEEYIKSLPKIMYYLDDPVADPSIIGIYFLSKEARKHVKVVLSGEGSDELFGGYNIYNEYSSIKHILNMPDFMKDTINKISLNMPEIKGKSFLYRATTPLCKRYIGNAKIFDNDEAKLILKNYDEEYRYDNLLGKIYEEAQNMKYDHVTTMQHVDLCTWLQGDILQKADKMSMAASIELRVPFLDKEVLEVASNLSLNQKIKKGGTKVLLREAFKDTVPDHIVNKRKLGFPTPIRVWLKEDLGLVVKETIEKANVDHLINKSYAYKLLDEHIQNKKDNSRKIWAIFSFCLWYEIFIEKKEIIY</sequence>
<evidence type="ECO:0000256" key="4">
    <source>
        <dbReference type="ARBA" id="ARBA00022741"/>
    </source>
</evidence>
<evidence type="ECO:0000256" key="7">
    <source>
        <dbReference type="ARBA" id="ARBA00022962"/>
    </source>
</evidence>
<dbReference type="Gene3D" id="3.60.20.10">
    <property type="entry name" value="Glutamine Phosphoribosylpyrophosphate, subunit 1, domain 1"/>
    <property type="match status" value="1"/>
</dbReference>
<evidence type="ECO:0000256" key="1">
    <source>
        <dbReference type="ARBA" id="ARBA00005187"/>
    </source>
</evidence>
<keyword evidence="4" id="KW-0547">Nucleotide-binding</keyword>
<dbReference type="SUPFAM" id="SSF56235">
    <property type="entry name" value="N-terminal nucleophile aminohydrolases (Ntn hydrolases)"/>
    <property type="match status" value="1"/>
</dbReference>
<name>A0ABY9Q510_9FIRM</name>
<evidence type="ECO:0000259" key="9">
    <source>
        <dbReference type="PROSITE" id="PS51278"/>
    </source>
</evidence>
<evidence type="ECO:0000256" key="8">
    <source>
        <dbReference type="ARBA" id="ARBA00048741"/>
    </source>
</evidence>
<dbReference type="PANTHER" id="PTHR43284">
    <property type="entry name" value="ASPARAGINE SYNTHETASE (GLUTAMINE-HYDROLYZING)"/>
    <property type="match status" value="1"/>
</dbReference>
<dbReference type="PROSITE" id="PS51278">
    <property type="entry name" value="GATASE_TYPE_2"/>
    <property type="match status" value="1"/>
</dbReference>
<dbReference type="SUPFAM" id="SSF52402">
    <property type="entry name" value="Adenine nucleotide alpha hydrolases-like"/>
    <property type="match status" value="1"/>
</dbReference>
<keyword evidence="6" id="KW-0061">Asparagine biosynthesis</keyword>
<dbReference type="Gene3D" id="3.40.50.620">
    <property type="entry name" value="HUPs"/>
    <property type="match status" value="1"/>
</dbReference>
<evidence type="ECO:0000256" key="6">
    <source>
        <dbReference type="ARBA" id="ARBA00022888"/>
    </source>
</evidence>
<dbReference type="CDD" id="cd01991">
    <property type="entry name" value="Asn_synthase_B_C"/>
    <property type="match status" value="1"/>
</dbReference>
<dbReference type="Pfam" id="PF13537">
    <property type="entry name" value="GATase_7"/>
    <property type="match status" value="1"/>
</dbReference>
<dbReference type="InterPro" id="IPR029055">
    <property type="entry name" value="Ntn_hydrolases_N"/>
</dbReference>
<dbReference type="Pfam" id="PF00733">
    <property type="entry name" value="Asn_synthase"/>
    <property type="match status" value="1"/>
</dbReference>
<evidence type="ECO:0000256" key="2">
    <source>
        <dbReference type="ARBA" id="ARBA00005752"/>
    </source>
</evidence>
<keyword evidence="10" id="KW-0436">Ligase</keyword>
<protein>
    <recommendedName>
        <fullName evidence="3">asparagine synthase (glutamine-hydrolyzing)</fullName>
        <ecNumber evidence="3">6.3.5.4</ecNumber>
    </recommendedName>
</protein>
<evidence type="ECO:0000256" key="3">
    <source>
        <dbReference type="ARBA" id="ARBA00012737"/>
    </source>
</evidence>
<dbReference type="InterPro" id="IPR033738">
    <property type="entry name" value="AsnB_N"/>
</dbReference>
<evidence type="ECO:0000256" key="5">
    <source>
        <dbReference type="ARBA" id="ARBA00022840"/>
    </source>
</evidence>
<dbReference type="InterPro" id="IPR017932">
    <property type="entry name" value="GATase_2_dom"/>
</dbReference>
<dbReference type="NCBIfam" id="TIGR01536">
    <property type="entry name" value="asn_synth_AEB"/>
    <property type="match status" value="1"/>
</dbReference>
<dbReference type="InterPro" id="IPR001962">
    <property type="entry name" value="Asn_synthase"/>
</dbReference>
<keyword evidence="7" id="KW-0315">Glutamine amidotransferase</keyword>
<comment type="catalytic activity">
    <reaction evidence="8">
        <text>L-aspartate + L-glutamine + ATP + H2O = L-asparagine + L-glutamate + AMP + diphosphate + H(+)</text>
        <dbReference type="Rhea" id="RHEA:12228"/>
        <dbReference type="ChEBI" id="CHEBI:15377"/>
        <dbReference type="ChEBI" id="CHEBI:15378"/>
        <dbReference type="ChEBI" id="CHEBI:29985"/>
        <dbReference type="ChEBI" id="CHEBI:29991"/>
        <dbReference type="ChEBI" id="CHEBI:30616"/>
        <dbReference type="ChEBI" id="CHEBI:33019"/>
        <dbReference type="ChEBI" id="CHEBI:58048"/>
        <dbReference type="ChEBI" id="CHEBI:58359"/>
        <dbReference type="ChEBI" id="CHEBI:456215"/>
        <dbReference type="EC" id="6.3.5.4"/>
    </reaction>
</comment>
<reference evidence="10 11" key="1">
    <citation type="submission" date="2022-07" db="EMBL/GenBank/DDBJ databases">
        <title>Genome sequence of Terrisporobacter mayombei DSM6539.</title>
        <authorList>
            <person name="Boeer T."/>
            <person name="Bengelsdorf F.R."/>
            <person name="Daniel R."/>
            <person name="Poehlein A."/>
        </authorList>
    </citation>
    <scope>NUCLEOTIDE SEQUENCE [LARGE SCALE GENOMIC DNA]</scope>
    <source>
        <strain evidence="10 11">DSM 6539</strain>
    </source>
</reference>
<dbReference type="InterPro" id="IPR014729">
    <property type="entry name" value="Rossmann-like_a/b/a_fold"/>
</dbReference>
<keyword evidence="11" id="KW-1185">Reference proteome</keyword>
<keyword evidence="5" id="KW-0067">ATP-binding</keyword>
<dbReference type="RefSeq" id="WP_228105282.1">
    <property type="nucleotide sequence ID" value="NZ_CP101637.1"/>
</dbReference>
<dbReference type="PANTHER" id="PTHR43284:SF1">
    <property type="entry name" value="ASPARAGINE SYNTHETASE"/>
    <property type="match status" value="1"/>
</dbReference>
<dbReference type="EC" id="6.3.5.4" evidence="3"/>
<dbReference type="EMBL" id="CP101637">
    <property type="protein sequence ID" value="WMT82982.1"/>
    <property type="molecule type" value="Genomic_DNA"/>
</dbReference>
<keyword evidence="6" id="KW-0028">Amino-acid biosynthesis</keyword>
<dbReference type="GO" id="GO:0004066">
    <property type="term" value="F:asparagine synthase (glutamine-hydrolyzing) activity"/>
    <property type="evidence" value="ECO:0007669"/>
    <property type="project" value="UniProtKB-EC"/>
</dbReference>
<feature type="domain" description="Glutamine amidotransferase type-2" evidence="9">
    <location>
        <begin position="2"/>
        <end position="209"/>
    </location>
</feature>
<accession>A0ABY9Q510</accession>
<evidence type="ECO:0000313" key="11">
    <source>
        <dbReference type="Proteomes" id="UP001235030"/>
    </source>
</evidence>
<dbReference type="CDD" id="cd00712">
    <property type="entry name" value="AsnB"/>
    <property type="match status" value="1"/>
</dbReference>
<dbReference type="Proteomes" id="UP001235030">
    <property type="component" value="Chromosome"/>
</dbReference>
<evidence type="ECO:0000313" key="10">
    <source>
        <dbReference type="EMBL" id="WMT82982.1"/>
    </source>
</evidence>
<comment type="similarity">
    <text evidence="2">Belongs to the asparagine synthetase family.</text>
</comment>
<comment type="pathway">
    <text evidence="1">Amino-acid biosynthesis; L-asparagine biosynthesis; L-asparagine from L-aspartate (L-Gln route): step 1/1.</text>
</comment>
<gene>
    <name evidence="10" type="primary">asnB</name>
    <name evidence="10" type="ORF">TEMA_34800</name>
</gene>
<dbReference type="InterPro" id="IPR051786">
    <property type="entry name" value="ASN_synthetase/amidase"/>
</dbReference>